<keyword evidence="2" id="KW-0732">Signal</keyword>
<gene>
    <name evidence="3" type="ORF">C2L65_23480</name>
</gene>
<evidence type="ECO:0000313" key="4">
    <source>
        <dbReference type="Proteomes" id="UP000243502"/>
    </source>
</evidence>
<feature type="chain" id="PRO_5014354399" evidence="2">
    <location>
        <begin position="21"/>
        <end position="90"/>
    </location>
</feature>
<organism evidence="3 4">
    <name type="scientific">Paraburkholderia terrae</name>
    <dbReference type="NCBI Taxonomy" id="311230"/>
    <lineage>
        <taxon>Bacteria</taxon>
        <taxon>Pseudomonadati</taxon>
        <taxon>Pseudomonadota</taxon>
        <taxon>Betaproteobacteria</taxon>
        <taxon>Burkholderiales</taxon>
        <taxon>Burkholderiaceae</taxon>
        <taxon>Paraburkholderia</taxon>
    </lineage>
</organism>
<evidence type="ECO:0000313" key="3">
    <source>
        <dbReference type="EMBL" id="AUT62581.1"/>
    </source>
</evidence>
<dbReference type="AlphaFoldDB" id="A0A2I8ETJ3"/>
<dbReference type="Proteomes" id="UP000243502">
    <property type="component" value="Chromosome 2"/>
</dbReference>
<feature type="compositionally biased region" description="Basic and acidic residues" evidence="1">
    <location>
        <begin position="67"/>
        <end position="76"/>
    </location>
</feature>
<accession>A0A2I8ETJ3</accession>
<feature type="signal peptide" evidence="2">
    <location>
        <begin position="1"/>
        <end position="20"/>
    </location>
</feature>
<evidence type="ECO:0000256" key="1">
    <source>
        <dbReference type="SAM" id="MobiDB-lite"/>
    </source>
</evidence>
<dbReference type="OrthoDB" id="9112471at2"/>
<name>A0A2I8ETJ3_9BURK</name>
<proteinExistence type="predicted"/>
<dbReference type="KEGG" id="pter:C2L65_23480"/>
<protein>
    <submittedName>
        <fullName evidence="3">Uncharacterized protein</fullName>
    </submittedName>
</protein>
<evidence type="ECO:0000256" key="2">
    <source>
        <dbReference type="SAM" id="SignalP"/>
    </source>
</evidence>
<feature type="region of interest" description="Disordered" evidence="1">
    <location>
        <begin position="67"/>
        <end position="90"/>
    </location>
</feature>
<reference evidence="3 4" key="1">
    <citation type="submission" date="2018-01" db="EMBL/GenBank/DDBJ databases">
        <title>Species boundaries and ecological features among Paraburkholderia terrae DSMZ17804T, P. hospita DSMZ17164T and P. caribensis DSMZ13236T.</title>
        <authorList>
            <person name="Pratama A.A."/>
        </authorList>
    </citation>
    <scope>NUCLEOTIDE SEQUENCE [LARGE SCALE GENOMIC DNA]</scope>
    <source>
        <strain evidence="3 4">DSM 17804</strain>
    </source>
</reference>
<sequence>MRIRSAECLLFVAIATSAIVAEIRANTLSSSQTNVPAPTAPHTARLQACDEAHNGILRAACEMQNERRPIDGDDRPTNGVATPHAGKLWV</sequence>
<dbReference type="EMBL" id="CP026112">
    <property type="protein sequence ID" value="AUT62581.1"/>
    <property type="molecule type" value="Genomic_DNA"/>
</dbReference>
<dbReference type="RefSeq" id="WP_081920938.1">
    <property type="nucleotide sequence ID" value="NZ_CP026112.1"/>
</dbReference>